<sequence>MARLTAMSRIRTLLAAVLAVTLMSGCSSEEGSGGPLPDGQALLRESATAMKDVTSVGFVLATEGTPAGLPVKAMNGELLRNGDAQGDVTAVQAGLTIEAKFVIVGPDLYFNLMGGYQKTDKSMITSILDPSAILDPERGIALMLEQATGAKAEAREDGLVRISASLPGSAVAGLGIKTSQTLQGQVWINEEDKRLSKVKMNLDGGSATLSLSDFNADPTIQAPK</sequence>
<evidence type="ECO:0000256" key="4">
    <source>
        <dbReference type="SAM" id="SignalP"/>
    </source>
</evidence>
<dbReference type="InterPro" id="IPR009830">
    <property type="entry name" value="LppX/LprAFG"/>
</dbReference>
<dbReference type="PROSITE" id="PS51257">
    <property type="entry name" value="PROKAR_LIPOPROTEIN"/>
    <property type="match status" value="1"/>
</dbReference>
<evidence type="ECO:0000313" key="6">
    <source>
        <dbReference type="Proteomes" id="UP001501842"/>
    </source>
</evidence>
<keyword evidence="6" id="KW-1185">Reference proteome</keyword>
<evidence type="ECO:0000256" key="2">
    <source>
        <dbReference type="ARBA" id="ARBA00009194"/>
    </source>
</evidence>
<proteinExistence type="inferred from homology"/>
<evidence type="ECO:0000256" key="1">
    <source>
        <dbReference type="ARBA" id="ARBA00004196"/>
    </source>
</evidence>
<keyword evidence="3" id="KW-1003">Cell membrane</keyword>
<dbReference type="InterPro" id="IPR029046">
    <property type="entry name" value="LolA/LolB/LppX"/>
</dbReference>
<dbReference type="SUPFAM" id="SSF89392">
    <property type="entry name" value="Prokaryotic lipoproteins and lipoprotein localization factors"/>
    <property type="match status" value="1"/>
</dbReference>
<dbReference type="Pfam" id="PF07161">
    <property type="entry name" value="LppX_LprAFG"/>
    <property type="match status" value="1"/>
</dbReference>
<evidence type="ECO:0000256" key="3">
    <source>
        <dbReference type="ARBA" id="ARBA00022475"/>
    </source>
</evidence>
<feature type="chain" id="PRO_5046176301" evidence="4">
    <location>
        <begin position="30"/>
        <end position="224"/>
    </location>
</feature>
<feature type="signal peptide" evidence="4">
    <location>
        <begin position="1"/>
        <end position="29"/>
    </location>
</feature>
<dbReference type="Proteomes" id="UP001501842">
    <property type="component" value="Unassembled WGS sequence"/>
</dbReference>
<name>A0ABN3U058_9ACTN</name>
<evidence type="ECO:0000313" key="5">
    <source>
        <dbReference type="EMBL" id="GAA2721826.1"/>
    </source>
</evidence>
<accession>A0ABN3U058</accession>
<dbReference type="Gene3D" id="2.50.20.20">
    <property type="match status" value="1"/>
</dbReference>
<comment type="subcellular location">
    <subcellularLocation>
        <location evidence="1">Cell envelope</location>
    </subcellularLocation>
</comment>
<keyword evidence="4" id="KW-0732">Signal</keyword>
<gene>
    <name evidence="5" type="primary">lprG</name>
    <name evidence="5" type="ORF">GCM10010439_12920</name>
</gene>
<dbReference type="EMBL" id="BAAATZ010000005">
    <property type="protein sequence ID" value="GAA2721826.1"/>
    <property type="molecule type" value="Genomic_DNA"/>
</dbReference>
<organism evidence="5 6">
    <name type="scientific">Actinocorallia aurantiaca</name>
    <dbReference type="NCBI Taxonomy" id="46204"/>
    <lineage>
        <taxon>Bacteria</taxon>
        <taxon>Bacillati</taxon>
        <taxon>Actinomycetota</taxon>
        <taxon>Actinomycetes</taxon>
        <taxon>Streptosporangiales</taxon>
        <taxon>Thermomonosporaceae</taxon>
        <taxon>Actinocorallia</taxon>
    </lineage>
</organism>
<keyword evidence="3" id="KW-0472">Membrane</keyword>
<dbReference type="CDD" id="cd16334">
    <property type="entry name" value="LppX-like"/>
    <property type="match status" value="1"/>
</dbReference>
<comment type="caution">
    <text evidence="5">The sequence shown here is derived from an EMBL/GenBank/DDBJ whole genome shotgun (WGS) entry which is preliminary data.</text>
</comment>
<reference evidence="5 6" key="1">
    <citation type="journal article" date="2019" name="Int. J. Syst. Evol. Microbiol.">
        <title>The Global Catalogue of Microorganisms (GCM) 10K type strain sequencing project: providing services to taxonomists for standard genome sequencing and annotation.</title>
        <authorList>
            <consortium name="The Broad Institute Genomics Platform"/>
            <consortium name="The Broad Institute Genome Sequencing Center for Infectious Disease"/>
            <person name="Wu L."/>
            <person name="Ma J."/>
        </authorList>
    </citation>
    <scope>NUCLEOTIDE SEQUENCE [LARGE SCALE GENOMIC DNA]</scope>
    <source>
        <strain evidence="5 6">JCM 8201</strain>
    </source>
</reference>
<comment type="similarity">
    <text evidence="2">Belongs to the LppX/LprAFG lipoprotein family.</text>
</comment>
<protein>
    <submittedName>
        <fullName evidence="5">Lipoarabinomannan carrier protein LprG</fullName>
    </submittedName>
</protein>